<dbReference type="InterPro" id="IPR040256">
    <property type="entry name" value="At4g02000-like"/>
</dbReference>
<protein>
    <submittedName>
        <fullName evidence="1">Uncharacterized protein</fullName>
    </submittedName>
</protein>
<proteinExistence type="predicted"/>
<dbReference type="EMBL" id="NKXS01001720">
    <property type="protein sequence ID" value="PIN17146.1"/>
    <property type="molecule type" value="Genomic_DNA"/>
</dbReference>
<gene>
    <name evidence="1" type="ORF">CDL12_10191</name>
</gene>
<name>A0A2G9HHZ5_9LAMI</name>
<comment type="caution">
    <text evidence="1">The sequence shown here is derived from an EMBL/GenBank/DDBJ whole genome shotgun (WGS) entry which is preliminary data.</text>
</comment>
<evidence type="ECO:0000313" key="1">
    <source>
        <dbReference type="EMBL" id="PIN17146.1"/>
    </source>
</evidence>
<keyword evidence="2" id="KW-1185">Reference proteome</keyword>
<sequence length="157" mass="17543">MNDEHSLIGVIKLTEALKCSDNHNPYNHPPQVTRSIIAKVISDKQVNNIAFKNTILRAWGLQGNTTVNTIDSNIVVVVLECPVTLKMILSQTWNFKKLHIVTVEWPIEKALHEVDLSKTTFWIQVSNLPIIYVNEAVAKLIGDSVGPFIKTDITSEG</sequence>
<reference evidence="2" key="1">
    <citation type="journal article" date="2018" name="Gigascience">
        <title>Genome assembly of the Pink Ipe (Handroanthus impetiginosus, Bignoniaceae), a highly valued, ecologically keystone Neotropical timber forest tree.</title>
        <authorList>
            <person name="Silva-Junior O.B."/>
            <person name="Grattapaglia D."/>
            <person name="Novaes E."/>
            <person name="Collevatti R.G."/>
        </authorList>
    </citation>
    <scope>NUCLEOTIDE SEQUENCE [LARGE SCALE GENOMIC DNA]</scope>
    <source>
        <strain evidence="2">cv. UFG-1</strain>
    </source>
</reference>
<dbReference type="OrthoDB" id="1695837at2759"/>
<dbReference type="AlphaFoldDB" id="A0A2G9HHZ5"/>
<dbReference type="PANTHER" id="PTHR31286:SF167">
    <property type="entry name" value="OS09G0268800 PROTEIN"/>
    <property type="match status" value="1"/>
</dbReference>
<dbReference type="PANTHER" id="PTHR31286">
    <property type="entry name" value="GLYCINE-RICH CELL WALL STRUCTURAL PROTEIN 1.8-LIKE"/>
    <property type="match status" value="1"/>
</dbReference>
<organism evidence="1 2">
    <name type="scientific">Handroanthus impetiginosus</name>
    <dbReference type="NCBI Taxonomy" id="429701"/>
    <lineage>
        <taxon>Eukaryota</taxon>
        <taxon>Viridiplantae</taxon>
        <taxon>Streptophyta</taxon>
        <taxon>Embryophyta</taxon>
        <taxon>Tracheophyta</taxon>
        <taxon>Spermatophyta</taxon>
        <taxon>Magnoliopsida</taxon>
        <taxon>eudicotyledons</taxon>
        <taxon>Gunneridae</taxon>
        <taxon>Pentapetalae</taxon>
        <taxon>asterids</taxon>
        <taxon>lamiids</taxon>
        <taxon>Lamiales</taxon>
        <taxon>Bignoniaceae</taxon>
        <taxon>Crescentiina</taxon>
        <taxon>Tabebuia alliance</taxon>
        <taxon>Handroanthus</taxon>
    </lineage>
</organism>
<evidence type="ECO:0000313" key="2">
    <source>
        <dbReference type="Proteomes" id="UP000231279"/>
    </source>
</evidence>
<dbReference type="Proteomes" id="UP000231279">
    <property type="component" value="Unassembled WGS sequence"/>
</dbReference>
<accession>A0A2G9HHZ5</accession>